<evidence type="ECO:0008006" key="3">
    <source>
        <dbReference type="Google" id="ProtNLM"/>
    </source>
</evidence>
<evidence type="ECO:0000313" key="1">
    <source>
        <dbReference type="EMBL" id="SOZ36196.1"/>
    </source>
</evidence>
<accession>A0ABY1V0I6</accession>
<keyword evidence="2" id="KW-1185">Reference proteome</keyword>
<dbReference type="EMBL" id="OFTC01000019">
    <property type="protein sequence ID" value="SOZ36196.1"/>
    <property type="molecule type" value="Genomic_DNA"/>
</dbReference>
<dbReference type="Gene3D" id="1.10.443.10">
    <property type="entry name" value="Intergrase catalytic core"/>
    <property type="match status" value="1"/>
</dbReference>
<proteinExistence type="predicted"/>
<comment type="caution">
    <text evidence="1">The sequence shown here is derived from an EMBL/GenBank/DDBJ whole genome shotgun (WGS) entry which is preliminary data.</text>
</comment>
<protein>
    <recommendedName>
        <fullName evidence="3">Integrase</fullName>
    </recommendedName>
</protein>
<sequence length="696" mass="79401">MSRFENWRANMTPWTPEFALKIGAAPILPENSCYRPPSWPPPADWVVSEDSEGNPLSRWSDPFWDFSAWVGYSFKLHFAGGGPGRSGQPLRPQNQHLMRLLTTWVMWGPDSRKAWRSLLHTFYRLRRIVALCDRENILASELYRFPKVIEEVPKLYSESDRSLILAELDRLLRAKERLGFVLVDEFGLCSISKAFSETDDVDTEQTAYIPPRIWTYQIHRLRECLDDFIKHEQQITDCFNFCVDAYAHNFGSLEACFTYEGDRDALLPFCEDEKIGRRLSGMKFYGPFELTAKRFGIDSLIDKWISGSMTGILLKSLSSYLSLVQHAGMIYIANFTLQRIGESAALRADCLVWEEDAVLGKILTVCGETTKTDPDSDARWPTSPSVQVAVKAMTGVAKLRMRCAEENPKVNCGKEDIENPYLVHCAFEPWSTAPHAWRSYSTRSNLASYKVLLETRYPRLFDPAQLTITKDDLEIALKLTPNLSKNGAFEIGNIWPLAYHQTRRTGAVNMFASGLLSDTSIQVIMKHLTLEQSRYYGKNYSRVRFNDERERLTVEAKYEVLAKQISALVDEHYLSPQGEKRKQEIVVNLLSTRDYNELVKAGRKGEVSFRETRLGGCTNRTHCDYGGIESVARCAGGDGHEPCREAIFDSTKRNSIERQLEGVERRLKEVKPGSPREIALKSEAQGLRNYLNVVRN</sequence>
<evidence type="ECO:0000313" key="2">
    <source>
        <dbReference type="Proteomes" id="UP000256710"/>
    </source>
</evidence>
<name>A0ABY1V0I6_9BURK</name>
<reference evidence="1 2" key="1">
    <citation type="submission" date="2018-01" db="EMBL/GenBank/DDBJ databases">
        <authorList>
            <person name="Clerissi C."/>
        </authorList>
    </citation>
    <scope>NUCLEOTIDE SEQUENCE [LARGE SCALE GENOMIC DNA]</scope>
    <source>
        <strain evidence="1">Cupriavidus taiwanensis STM 6082</strain>
    </source>
</reference>
<dbReference type="InterPro" id="IPR013762">
    <property type="entry name" value="Integrase-like_cat_sf"/>
</dbReference>
<dbReference type="Proteomes" id="UP000256710">
    <property type="component" value="Unassembled WGS sequence"/>
</dbReference>
<organism evidence="1 2">
    <name type="scientific">Cupriavidus neocaledonicus</name>
    <dbReference type="NCBI Taxonomy" id="1040979"/>
    <lineage>
        <taxon>Bacteria</taxon>
        <taxon>Pseudomonadati</taxon>
        <taxon>Pseudomonadota</taxon>
        <taxon>Betaproteobacteria</taxon>
        <taxon>Burkholderiales</taxon>
        <taxon>Burkholderiaceae</taxon>
        <taxon>Cupriavidus</taxon>
    </lineage>
</organism>
<gene>
    <name evidence="1" type="ORF">CBM2605_A260035</name>
</gene>